<name>A0A2V0P170_9CHLO</name>
<dbReference type="PROSITE" id="PS00175">
    <property type="entry name" value="PG_MUTASE"/>
    <property type="match status" value="1"/>
</dbReference>
<dbReference type="InterPro" id="IPR027417">
    <property type="entry name" value="P-loop_NTPase"/>
</dbReference>
<dbReference type="STRING" id="307507.A0A2V0P170"/>
<feature type="region of interest" description="Disordered" evidence="4">
    <location>
        <begin position="32"/>
        <end position="74"/>
    </location>
</feature>
<comment type="caution">
    <text evidence="6">The sequence shown here is derived from an EMBL/GenBank/DDBJ whole genome shotgun (WGS) entry which is preliminary data.</text>
</comment>
<dbReference type="GO" id="GO:0004331">
    <property type="term" value="F:fructose-2,6-bisphosphate 2-phosphatase activity"/>
    <property type="evidence" value="ECO:0007669"/>
    <property type="project" value="TreeGrafter"/>
</dbReference>
<dbReference type="PANTHER" id="PTHR10606:SF44">
    <property type="entry name" value="6-PHOSPHOFRUCTO 2-KINASE_FRUCTOSE 2,6-BISPHOSPHATASE LONG FORM"/>
    <property type="match status" value="1"/>
</dbReference>
<reference evidence="6 7" key="1">
    <citation type="journal article" date="2018" name="Sci. Rep.">
        <title>Raphidocelis subcapitata (=Pseudokirchneriella subcapitata) provides an insight into genome evolution and environmental adaptations in the Sphaeropleales.</title>
        <authorList>
            <person name="Suzuki S."/>
            <person name="Yamaguchi H."/>
            <person name="Nakajima N."/>
            <person name="Kawachi M."/>
        </authorList>
    </citation>
    <scope>NUCLEOTIDE SEQUENCE [LARGE SCALE GENOMIC DNA]</scope>
    <source>
        <strain evidence="6 7">NIES-35</strain>
    </source>
</reference>
<keyword evidence="1" id="KW-0547">Nucleotide-binding</keyword>
<organism evidence="6 7">
    <name type="scientific">Raphidocelis subcapitata</name>
    <dbReference type="NCBI Taxonomy" id="307507"/>
    <lineage>
        <taxon>Eukaryota</taxon>
        <taxon>Viridiplantae</taxon>
        <taxon>Chlorophyta</taxon>
        <taxon>core chlorophytes</taxon>
        <taxon>Chlorophyceae</taxon>
        <taxon>CS clade</taxon>
        <taxon>Sphaeropleales</taxon>
        <taxon>Selenastraceae</taxon>
        <taxon>Raphidocelis</taxon>
    </lineage>
</organism>
<dbReference type="Proteomes" id="UP000247498">
    <property type="component" value="Unassembled WGS sequence"/>
</dbReference>
<dbReference type="InterPro" id="IPR001345">
    <property type="entry name" value="PG/BPGM_mutase_AS"/>
</dbReference>
<dbReference type="GO" id="GO:0005524">
    <property type="term" value="F:ATP binding"/>
    <property type="evidence" value="ECO:0007669"/>
    <property type="project" value="UniProtKB-KW"/>
</dbReference>
<dbReference type="SMART" id="SM00855">
    <property type="entry name" value="PGAM"/>
    <property type="match status" value="1"/>
</dbReference>
<dbReference type="SUPFAM" id="SSF52540">
    <property type="entry name" value="P-loop containing nucleoside triphosphate hydrolases"/>
    <property type="match status" value="1"/>
</dbReference>
<dbReference type="InterPro" id="IPR013078">
    <property type="entry name" value="His_Pase_superF_clade-1"/>
</dbReference>
<evidence type="ECO:0000256" key="1">
    <source>
        <dbReference type="ARBA" id="ARBA00022741"/>
    </source>
</evidence>
<accession>A0A2V0P170</accession>
<dbReference type="InterPro" id="IPR013079">
    <property type="entry name" value="6Phosfructo_kin"/>
</dbReference>
<feature type="compositionally biased region" description="Polar residues" evidence="4">
    <location>
        <begin position="59"/>
        <end position="68"/>
    </location>
</feature>
<evidence type="ECO:0000256" key="4">
    <source>
        <dbReference type="SAM" id="MobiDB-lite"/>
    </source>
</evidence>
<gene>
    <name evidence="6" type="ORF">Rsub_03689</name>
</gene>
<dbReference type="CDD" id="cd07067">
    <property type="entry name" value="HP_PGM_like"/>
    <property type="match status" value="1"/>
</dbReference>
<dbReference type="FunFam" id="3.40.50.300:FF:000644">
    <property type="entry name" value="GpmB, Fructose-2,6-bisphosphatase"/>
    <property type="match status" value="1"/>
</dbReference>
<dbReference type="OrthoDB" id="267323at2759"/>
<dbReference type="Pfam" id="PF00300">
    <property type="entry name" value="His_Phos_1"/>
    <property type="match status" value="1"/>
</dbReference>
<evidence type="ECO:0000313" key="6">
    <source>
        <dbReference type="EMBL" id="GBF90835.1"/>
    </source>
</evidence>
<feature type="region of interest" description="Disordered" evidence="4">
    <location>
        <begin position="509"/>
        <end position="539"/>
    </location>
</feature>
<dbReference type="GO" id="GO:0006003">
    <property type="term" value="P:fructose 2,6-bisphosphate metabolic process"/>
    <property type="evidence" value="ECO:0007669"/>
    <property type="project" value="InterPro"/>
</dbReference>
<dbReference type="PRINTS" id="PR00991">
    <property type="entry name" value="6PFRUCTKNASE"/>
</dbReference>
<dbReference type="SUPFAM" id="SSF53254">
    <property type="entry name" value="Phosphoglycerate mutase-like"/>
    <property type="match status" value="1"/>
</dbReference>
<keyword evidence="7" id="KW-1185">Reference proteome</keyword>
<keyword evidence="6" id="KW-0808">Transferase</keyword>
<dbReference type="FunCoup" id="A0A2V0P170">
    <property type="interactions" value="1535"/>
</dbReference>
<keyword evidence="2" id="KW-0067">ATP-binding</keyword>
<evidence type="ECO:0000256" key="3">
    <source>
        <dbReference type="PIRSR" id="PIRSR613078-2"/>
    </source>
</evidence>
<feature type="binding site" evidence="3">
    <location>
        <begin position="306"/>
        <end position="313"/>
    </location>
    <ligand>
        <name>substrate</name>
    </ligand>
</feature>
<evidence type="ECO:0000256" key="2">
    <source>
        <dbReference type="ARBA" id="ARBA00022840"/>
    </source>
</evidence>
<dbReference type="InterPro" id="IPR029033">
    <property type="entry name" value="His_PPase_superfam"/>
</dbReference>
<dbReference type="InterPro" id="IPR003094">
    <property type="entry name" value="6Pfruct_kin"/>
</dbReference>
<dbReference type="InParanoid" id="A0A2V0P170"/>
<dbReference type="Gene3D" id="3.40.50.1240">
    <property type="entry name" value="Phosphoglycerate mutase-like"/>
    <property type="match status" value="1"/>
</dbReference>
<keyword evidence="6" id="KW-0418">Kinase</keyword>
<dbReference type="AlphaFoldDB" id="A0A2V0P170"/>
<dbReference type="Pfam" id="PF01591">
    <property type="entry name" value="6PF2K"/>
    <property type="match status" value="1"/>
</dbReference>
<feature type="compositionally biased region" description="Pro residues" evidence="4">
    <location>
        <begin position="513"/>
        <end position="523"/>
    </location>
</feature>
<dbReference type="EMBL" id="BDRX01000020">
    <property type="protein sequence ID" value="GBF90835.1"/>
    <property type="molecule type" value="Genomic_DNA"/>
</dbReference>
<protein>
    <submittedName>
        <fullName evidence="6">6-phosphofructo-2-kinase fructose-2,6-bisphosphatase</fullName>
    </submittedName>
</protein>
<dbReference type="GO" id="GO:0005829">
    <property type="term" value="C:cytosol"/>
    <property type="evidence" value="ECO:0007669"/>
    <property type="project" value="TreeGrafter"/>
</dbReference>
<feature type="binding site" evidence="3">
    <location>
        <position position="363"/>
    </location>
    <ligand>
        <name>substrate</name>
    </ligand>
</feature>
<dbReference type="GO" id="GO:0003873">
    <property type="term" value="F:6-phosphofructo-2-kinase activity"/>
    <property type="evidence" value="ECO:0007669"/>
    <property type="project" value="InterPro"/>
</dbReference>
<sequence length="593" mass="64060">MEDSPLRPTSSIKELRELVRNVISFKDLRLVSTDPDLPPNAAAAADGRATPSRRRSNPSRETPTSSNIDAHGLSEGVNVDNGRLAVIMVGLPARGKTFLCNKLMSYLNWLGHPTCHFNVGAYRRNQRGEHEIQDAAFFDHNNAEGRAAREMAFRAALEDMIAWLRQERCQVAIYDATNSTQERRELLARELKAAGVKFLFIESICNAPSVLQQNLLNKMLYSPDYRGVDMEQALNDFMDRIRRYEEVYEPIQDRALHYIKLTDTTTGLGHIDLNRISGYLAGKMVVLLMNVCKSGLARARKIWLTRHGESEYNQLALIGGDSGLSSNGEAYAAALPAVLKSRVPRDDEDAPVPVCVWTSTLQRTIRTARHLPFPKVQWRALDEIDAGICDGLTYAQIAETYPDEYAARKADKLRYRYPRGESYLDVIARTEPVILEMEREGESLVVVSHQAVLRVILGYLTARPQQEIPSISIPLHTVIELTPLPDGTVAVEYIPVPVGASGLEASVGDAPPLAAPPLPPLPRSPRRSSASGRHSGGGGGGGGVDAAVLAAAFAATGMGAGAAGGAAGGIPLGTLVAAEASGGAFVVGGTPAS</sequence>
<dbReference type="PANTHER" id="PTHR10606">
    <property type="entry name" value="6-PHOSPHOFRUCTO-2-KINASE/FRUCTOSE-2,6-BISPHOSPHATASE"/>
    <property type="match status" value="1"/>
</dbReference>
<dbReference type="GO" id="GO:0006000">
    <property type="term" value="P:fructose metabolic process"/>
    <property type="evidence" value="ECO:0007669"/>
    <property type="project" value="InterPro"/>
</dbReference>
<evidence type="ECO:0000259" key="5">
    <source>
        <dbReference type="Pfam" id="PF01591"/>
    </source>
</evidence>
<feature type="domain" description="6-phosphofructo-2-kinase" evidence="5">
    <location>
        <begin position="78"/>
        <end position="291"/>
    </location>
</feature>
<dbReference type="FunFam" id="3.40.50.1240:FF:000006">
    <property type="entry name" value="6-phosphofructo-2-kinase/fructose-2, 6-bisphosphatase"/>
    <property type="match status" value="1"/>
</dbReference>
<evidence type="ECO:0000313" key="7">
    <source>
        <dbReference type="Proteomes" id="UP000247498"/>
    </source>
</evidence>
<dbReference type="Gene3D" id="3.40.50.300">
    <property type="entry name" value="P-loop containing nucleotide triphosphate hydrolases"/>
    <property type="match status" value="1"/>
</dbReference>
<proteinExistence type="predicted"/>